<name>A0A7W4I8S7_GLUDI</name>
<organism evidence="1 2">
    <name type="scientific">Gluconacetobacter diazotrophicus</name>
    <name type="common">Acetobacter diazotrophicus</name>
    <dbReference type="NCBI Taxonomy" id="33996"/>
    <lineage>
        <taxon>Bacteria</taxon>
        <taxon>Pseudomonadati</taxon>
        <taxon>Pseudomonadota</taxon>
        <taxon>Alphaproteobacteria</taxon>
        <taxon>Acetobacterales</taxon>
        <taxon>Acetobacteraceae</taxon>
        <taxon>Gluconacetobacter</taxon>
    </lineage>
</organism>
<comment type="caution">
    <text evidence="1">The sequence shown here is derived from an EMBL/GenBank/DDBJ whole genome shotgun (WGS) entry which is preliminary data.</text>
</comment>
<evidence type="ECO:0000313" key="2">
    <source>
        <dbReference type="Proteomes" id="UP000550787"/>
    </source>
</evidence>
<protein>
    <submittedName>
        <fullName evidence="1">Uncharacterized protein</fullName>
    </submittedName>
</protein>
<evidence type="ECO:0000313" key="1">
    <source>
        <dbReference type="EMBL" id="MBB2158302.1"/>
    </source>
</evidence>
<dbReference type="EMBL" id="JABEQG010000072">
    <property type="protein sequence ID" value="MBB2158302.1"/>
    <property type="molecule type" value="Genomic_DNA"/>
</dbReference>
<sequence>MPDKQTTGQRGASGKILARLEACPKIAATLPANARIVGAGRNGGGWSWVIEGEDFQIGSEHPRREVADAPGLFFSLVSFDQIECSPWPDMGIVLDWHLDAELARHSKRKGTHHG</sequence>
<proteinExistence type="predicted"/>
<dbReference type="RefSeq" id="WP_183116678.1">
    <property type="nucleotide sequence ID" value="NZ_JABEQG010000072.1"/>
</dbReference>
<gene>
    <name evidence="1" type="ORF">HLH33_18735</name>
</gene>
<dbReference type="Proteomes" id="UP000550787">
    <property type="component" value="Unassembled WGS sequence"/>
</dbReference>
<reference evidence="1 2" key="1">
    <citation type="submission" date="2020-04" db="EMBL/GenBank/DDBJ databases">
        <title>Description of novel Gluconacetobacter.</title>
        <authorList>
            <person name="Sombolestani A."/>
        </authorList>
    </citation>
    <scope>NUCLEOTIDE SEQUENCE [LARGE SCALE GENOMIC DNA]</scope>
    <source>
        <strain evidence="1 2">LMG 7603</strain>
    </source>
</reference>
<accession>A0A7W4I8S7</accession>
<dbReference type="AlphaFoldDB" id="A0A7W4I8S7"/>